<dbReference type="PANTHER" id="PTHR22916">
    <property type="entry name" value="GLYCOSYLTRANSFERASE"/>
    <property type="match status" value="1"/>
</dbReference>
<keyword evidence="1 4" id="KW-0328">Glycosyltransferase</keyword>
<gene>
    <name evidence="4" type="ORF">V6984_18690</name>
</gene>
<dbReference type="EC" id="2.4.-.-" evidence="4"/>
<keyword evidence="2 4" id="KW-0808">Transferase</keyword>
<evidence type="ECO:0000256" key="1">
    <source>
        <dbReference type="ARBA" id="ARBA00022676"/>
    </source>
</evidence>
<organism evidence="4 5">
    <name type="scientific">Kineothrix sedimenti</name>
    <dbReference type="NCBI Taxonomy" id="3123317"/>
    <lineage>
        <taxon>Bacteria</taxon>
        <taxon>Bacillati</taxon>
        <taxon>Bacillota</taxon>
        <taxon>Clostridia</taxon>
        <taxon>Lachnospirales</taxon>
        <taxon>Lachnospiraceae</taxon>
        <taxon>Kineothrix</taxon>
    </lineage>
</organism>
<evidence type="ECO:0000313" key="4">
    <source>
        <dbReference type="EMBL" id="XAH73506.1"/>
    </source>
</evidence>
<feature type="domain" description="Glycosyltransferase 2-like" evidence="3">
    <location>
        <begin position="6"/>
        <end position="122"/>
    </location>
</feature>
<dbReference type="Gene3D" id="3.90.550.10">
    <property type="entry name" value="Spore Coat Polysaccharide Biosynthesis Protein SpsA, Chain A"/>
    <property type="match status" value="1"/>
</dbReference>
<keyword evidence="5" id="KW-1185">Reference proteome</keyword>
<sequence>MEKLISIIVPIYNIEAYLPRCVDSLLAQTYSKLEIILVDDGSTDSSPDICDSYEKIDGRIKVVHKKNGGLSDARNAGMDVAAGEYIGFVDGDDWIDKDMYLAMYCACEREAAQVAVCRYKQIRYSGQCEEAGMIDASSGNSVLLSKKKALEAYVCGDEKYVIYNSVWSKLFAADLIKDMRFPVGKNSEDIMFTTKAFCRMNRLVYLDTPYYNYVLDREGSIMNEKAGQRRLRDEIPFWREQIAYIAESGMTELSDKAAYHFYRRMLFYYIDFMDSAATREFAKEIVSQLRKEKESIRRIHKKKYVAIGDKARMKLALAWPYGYYFVVKLYDKYVIPIRNKA</sequence>
<dbReference type="EMBL" id="CP146256">
    <property type="protein sequence ID" value="XAH73506.1"/>
    <property type="molecule type" value="Genomic_DNA"/>
</dbReference>
<dbReference type="SUPFAM" id="SSF53448">
    <property type="entry name" value="Nucleotide-diphospho-sugar transferases"/>
    <property type="match status" value="1"/>
</dbReference>
<proteinExistence type="predicted"/>
<dbReference type="Proteomes" id="UP001451571">
    <property type="component" value="Chromosome"/>
</dbReference>
<protein>
    <submittedName>
        <fullName evidence="4">Glycosyltransferase</fullName>
        <ecNumber evidence="4">2.4.-.-</ecNumber>
    </submittedName>
</protein>
<dbReference type="GO" id="GO:0016757">
    <property type="term" value="F:glycosyltransferase activity"/>
    <property type="evidence" value="ECO:0007669"/>
    <property type="project" value="UniProtKB-KW"/>
</dbReference>
<evidence type="ECO:0000259" key="3">
    <source>
        <dbReference type="Pfam" id="PF00535"/>
    </source>
</evidence>
<dbReference type="InterPro" id="IPR029044">
    <property type="entry name" value="Nucleotide-diphossugar_trans"/>
</dbReference>
<dbReference type="PANTHER" id="PTHR22916:SF51">
    <property type="entry name" value="GLYCOSYLTRANSFERASE EPSH-RELATED"/>
    <property type="match status" value="1"/>
</dbReference>
<dbReference type="CDD" id="cd00761">
    <property type="entry name" value="Glyco_tranf_GTA_type"/>
    <property type="match status" value="1"/>
</dbReference>
<name>A0ABZ3ETI1_9FIRM</name>
<evidence type="ECO:0000256" key="2">
    <source>
        <dbReference type="ARBA" id="ARBA00022679"/>
    </source>
</evidence>
<dbReference type="Pfam" id="PF00535">
    <property type="entry name" value="Glycos_transf_2"/>
    <property type="match status" value="1"/>
</dbReference>
<accession>A0ABZ3ETI1</accession>
<dbReference type="RefSeq" id="WP_342757110.1">
    <property type="nucleotide sequence ID" value="NZ_CP146256.1"/>
</dbReference>
<evidence type="ECO:0000313" key="5">
    <source>
        <dbReference type="Proteomes" id="UP001451571"/>
    </source>
</evidence>
<reference evidence="4 5" key="1">
    <citation type="submission" date="2024-02" db="EMBL/GenBank/DDBJ databases">
        <title>Bacterial strain from lacustrine sediment.</title>
        <authorList>
            <person name="Petit C."/>
            <person name="Fadhlaoui K."/>
        </authorList>
    </citation>
    <scope>NUCLEOTIDE SEQUENCE [LARGE SCALE GENOMIC DNA]</scope>
    <source>
        <strain evidence="4 5">IPX-CK</strain>
    </source>
</reference>
<dbReference type="InterPro" id="IPR001173">
    <property type="entry name" value="Glyco_trans_2-like"/>
</dbReference>